<dbReference type="Proteomes" id="UP000609064">
    <property type="component" value="Unassembled WGS sequence"/>
</dbReference>
<dbReference type="RefSeq" id="WP_188768423.1">
    <property type="nucleotide sequence ID" value="NZ_BMKK01000008.1"/>
</dbReference>
<sequence>MASFNIDYPGSSNEFVVNATKAIQNKGGVFQGNANAGSFSLQTLIGAVKGNYKVISDPNSPQTKVEITITKKPMIVPMSKIQEVISSYF</sequence>
<keyword evidence="2" id="KW-1185">Reference proteome</keyword>
<reference evidence="1" key="2">
    <citation type="submission" date="2020-09" db="EMBL/GenBank/DDBJ databases">
        <authorList>
            <person name="Sun Q."/>
            <person name="Zhou Y."/>
        </authorList>
    </citation>
    <scope>NUCLEOTIDE SEQUENCE</scope>
    <source>
        <strain evidence="1">CGMCC 1.15958</strain>
    </source>
</reference>
<reference evidence="1" key="1">
    <citation type="journal article" date="2014" name="Int. J. Syst. Evol. Microbiol.">
        <title>Complete genome sequence of Corynebacterium casei LMG S-19264T (=DSM 44701T), isolated from a smear-ripened cheese.</title>
        <authorList>
            <consortium name="US DOE Joint Genome Institute (JGI-PGF)"/>
            <person name="Walter F."/>
            <person name="Albersmeier A."/>
            <person name="Kalinowski J."/>
            <person name="Ruckert C."/>
        </authorList>
    </citation>
    <scope>NUCLEOTIDE SEQUENCE</scope>
    <source>
        <strain evidence="1">CGMCC 1.15958</strain>
    </source>
</reference>
<evidence type="ECO:0000313" key="2">
    <source>
        <dbReference type="Proteomes" id="UP000609064"/>
    </source>
</evidence>
<gene>
    <name evidence="1" type="ORF">GCM10011514_38490</name>
</gene>
<dbReference type="AlphaFoldDB" id="A0A916Z198"/>
<organism evidence="1 2">
    <name type="scientific">Emticicia aquatilis</name>
    <dbReference type="NCBI Taxonomy" id="1537369"/>
    <lineage>
        <taxon>Bacteria</taxon>
        <taxon>Pseudomonadati</taxon>
        <taxon>Bacteroidota</taxon>
        <taxon>Cytophagia</taxon>
        <taxon>Cytophagales</taxon>
        <taxon>Leadbetterellaceae</taxon>
        <taxon>Emticicia</taxon>
    </lineage>
</organism>
<evidence type="ECO:0000313" key="1">
    <source>
        <dbReference type="EMBL" id="GGD70713.1"/>
    </source>
</evidence>
<dbReference type="EMBL" id="BMKK01000008">
    <property type="protein sequence ID" value="GGD70713.1"/>
    <property type="molecule type" value="Genomic_DNA"/>
</dbReference>
<accession>A0A916Z198</accession>
<name>A0A916Z198_9BACT</name>
<comment type="caution">
    <text evidence="1">The sequence shown here is derived from an EMBL/GenBank/DDBJ whole genome shotgun (WGS) entry which is preliminary data.</text>
</comment>
<protein>
    <submittedName>
        <fullName evidence="1">Uncharacterized protein</fullName>
    </submittedName>
</protein>
<proteinExistence type="predicted"/>